<evidence type="ECO:0000313" key="2">
    <source>
        <dbReference type="Proteomes" id="UP001184230"/>
    </source>
</evidence>
<dbReference type="Pfam" id="PF07237">
    <property type="entry name" value="DUF1428"/>
    <property type="match status" value="1"/>
</dbReference>
<sequence>MAYVDGYVLPVPKRNIEQYREMATKAGTIWREHGALEYRECVADDVKSGELTSFPQAVNLKDDELVVFSYIVYESRAHRDEVNAKVMSDPRLADMMDPKTLPFDGKRMFWGGFETLVSV</sequence>
<protein>
    <submittedName>
        <fullName evidence="1">Uncharacterized protein YbaA (DUF1428 family)</fullName>
    </submittedName>
</protein>
<dbReference type="Gene3D" id="3.30.70.100">
    <property type="match status" value="1"/>
</dbReference>
<name>A0ABU1NIB9_9BURK</name>
<dbReference type="InterPro" id="IPR009874">
    <property type="entry name" value="DUF1428"/>
</dbReference>
<dbReference type="RefSeq" id="WP_309903932.1">
    <property type="nucleotide sequence ID" value="NZ_JAVDRF010000007.1"/>
</dbReference>
<comment type="caution">
    <text evidence="1">The sequence shown here is derived from an EMBL/GenBank/DDBJ whole genome shotgun (WGS) entry which is preliminary data.</text>
</comment>
<dbReference type="PIRSF" id="PIRSF007028">
    <property type="entry name" value="UCP007028"/>
    <property type="match status" value="1"/>
</dbReference>
<proteinExistence type="predicted"/>
<dbReference type="EMBL" id="JAVDRF010000007">
    <property type="protein sequence ID" value="MDR6537761.1"/>
    <property type="molecule type" value="Genomic_DNA"/>
</dbReference>
<dbReference type="InterPro" id="IPR011008">
    <property type="entry name" value="Dimeric_a/b-barrel"/>
</dbReference>
<dbReference type="SUPFAM" id="SSF54909">
    <property type="entry name" value="Dimeric alpha+beta barrel"/>
    <property type="match status" value="1"/>
</dbReference>
<organism evidence="1 2">
    <name type="scientific">Variovorax soli</name>
    <dbReference type="NCBI Taxonomy" id="376815"/>
    <lineage>
        <taxon>Bacteria</taxon>
        <taxon>Pseudomonadati</taxon>
        <taxon>Pseudomonadota</taxon>
        <taxon>Betaproteobacteria</taxon>
        <taxon>Burkholderiales</taxon>
        <taxon>Comamonadaceae</taxon>
        <taxon>Variovorax</taxon>
    </lineage>
</organism>
<keyword evidence="2" id="KW-1185">Reference proteome</keyword>
<reference evidence="1 2" key="1">
    <citation type="submission" date="2023-07" db="EMBL/GenBank/DDBJ databases">
        <title>Sorghum-associated microbial communities from plants grown in Nebraska, USA.</title>
        <authorList>
            <person name="Schachtman D."/>
        </authorList>
    </citation>
    <scope>NUCLEOTIDE SEQUENCE [LARGE SCALE GENOMIC DNA]</scope>
    <source>
        <strain evidence="1 2">DS1781</strain>
    </source>
</reference>
<dbReference type="Proteomes" id="UP001184230">
    <property type="component" value="Unassembled WGS sequence"/>
</dbReference>
<evidence type="ECO:0000313" key="1">
    <source>
        <dbReference type="EMBL" id="MDR6537761.1"/>
    </source>
</evidence>
<gene>
    <name evidence="1" type="ORF">J2739_003542</name>
</gene>
<accession>A0ABU1NIB9</accession>